<dbReference type="InterPro" id="IPR010562">
    <property type="entry name" value="Haemolymph_juvenile_hormone-bd"/>
</dbReference>
<dbReference type="STRING" id="151549.A0A4C1Y0S8"/>
<dbReference type="Gene3D" id="3.15.10.30">
    <property type="entry name" value="Haemolymph juvenile hormone binding protein"/>
    <property type="match status" value="1"/>
</dbReference>
<dbReference type="Pfam" id="PF06585">
    <property type="entry name" value="JHBP"/>
    <property type="match status" value="1"/>
</dbReference>
<dbReference type="SMART" id="SM00700">
    <property type="entry name" value="JHBP"/>
    <property type="match status" value="1"/>
</dbReference>
<proteinExistence type="predicted"/>
<name>A0A4C1Y0S8_EUMVA</name>
<dbReference type="AlphaFoldDB" id="A0A4C1Y0S8"/>
<dbReference type="EMBL" id="BGZK01001055">
    <property type="protein sequence ID" value="GBP69861.1"/>
    <property type="molecule type" value="Genomic_DNA"/>
</dbReference>
<comment type="caution">
    <text evidence="1">The sequence shown here is derived from an EMBL/GenBank/DDBJ whole genome shotgun (WGS) entry which is preliminary data.</text>
</comment>
<sequence length="202" mass="22510">MVESASRAVPVIAAGVQQLGLRPLDPLLLERIGASQAGLDMDFRNTQVKGLSNCRILNLSRQAQRLSLETQCSVQLGGEYRLGGRLLVLPVEGEGRYRIRIQDIVVKLELGVGVERRGAHEHWRLASWRHSARVLTGADFHFQNLFRGNKQLSDAVHQFANSNWREIFQEVAPPIVKAVVAGVVEETSKLFEKVPLSELILD</sequence>
<organism evidence="1 2">
    <name type="scientific">Eumeta variegata</name>
    <name type="common">Bagworm moth</name>
    <name type="synonym">Eumeta japonica</name>
    <dbReference type="NCBI Taxonomy" id="151549"/>
    <lineage>
        <taxon>Eukaryota</taxon>
        <taxon>Metazoa</taxon>
        <taxon>Ecdysozoa</taxon>
        <taxon>Arthropoda</taxon>
        <taxon>Hexapoda</taxon>
        <taxon>Insecta</taxon>
        <taxon>Pterygota</taxon>
        <taxon>Neoptera</taxon>
        <taxon>Endopterygota</taxon>
        <taxon>Lepidoptera</taxon>
        <taxon>Glossata</taxon>
        <taxon>Ditrysia</taxon>
        <taxon>Tineoidea</taxon>
        <taxon>Psychidae</taxon>
        <taxon>Oiketicinae</taxon>
        <taxon>Eumeta</taxon>
    </lineage>
</organism>
<accession>A0A4C1Y0S8</accession>
<gene>
    <name evidence="1" type="primary">to</name>
    <name evidence="1" type="ORF">EVAR_49440_1</name>
</gene>
<evidence type="ECO:0000313" key="2">
    <source>
        <dbReference type="Proteomes" id="UP000299102"/>
    </source>
</evidence>
<dbReference type="Proteomes" id="UP000299102">
    <property type="component" value="Unassembled WGS sequence"/>
</dbReference>
<dbReference type="GO" id="GO:0005615">
    <property type="term" value="C:extracellular space"/>
    <property type="evidence" value="ECO:0007669"/>
    <property type="project" value="TreeGrafter"/>
</dbReference>
<dbReference type="PANTHER" id="PTHR11008:SF18">
    <property type="entry name" value="BCDNA.GH05536-RELATED"/>
    <property type="match status" value="1"/>
</dbReference>
<evidence type="ECO:0000313" key="1">
    <source>
        <dbReference type="EMBL" id="GBP69861.1"/>
    </source>
</evidence>
<dbReference type="OrthoDB" id="8186595at2759"/>
<keyword evidence="2" id="KW-1185">Reference proteome</keyword>
<protein>
    <submittedName>
        <fullName evidence="1">Protein takeout</fullName>
    </submittedName>
</protein>
<reference evidence="1 2" key="1">
    <citation type="journal article" date="2019" name="Commun. Biol.">
        <title>The bagworm genome reveals a unique fibroin gene that provides high tensile strength.</title>
        <authorList>
            <person name="Kono N."/>
            <person name="Nakamura H."/>
            <person name="Ohtoshi R."/>
            <person name="Tomita M."/>
            <person name="Numata K."/>
            <person name="Arakawa K."/>
        </authorList>
    </citation>
    <scope>NUCLEOTIDE SEQUENCE [LARGE SCALE GENOMIC DNA]</scope>
</reference>
<dbReference type="PANTHER" id="PTHR11008">
    <property type="entry name" value="PROTEIN TAKEOUT-LIKE PROTEIN"/>
    <property type="match status" value="1"/>
</dbReference>
<dbReference type="InterPro" id="IPR038606">
    <property type="entry name" value="To_sf"/>
</dbReference>